<evidence type="ECO:0000256" key="1">
    <source>
        <dbReference type="SAM" id="MobiDB-lite"/>
    </source>
</evidence>
<evidence type="ECO:0000313" key="4">
    <source>
        <dbReference type="Proteomes" id="UP000270299"/>
    </source>
</evidence>
<evidence type="ECO:0008006" key="5">
    <source>
        <dbReference type="Google" id="ProtNLM"/>
    </source>
</evidence>
<evidence type="ECO:0000313" key="3">
    <source>
        <dbReference type="EMBL" id="RLP73383.1"/>
    </source>
</evidence>
<dbReference type="Proteomes" id="UP000270299">
    <property type="component" value="Unassembled WGS sequence"/>
</dbReference>
<accession>A0A3L6ZZB9</accession>
<keyword evidence="2" id="KW-1133">Transmembrane helix</keyword>
<feature type="transmembrane region" description="Helical" evidence="2">
    <location>
        <begin position="132"/>
        <end position="149"/>
    </location>
</feature>
<feature type="transmembrane region" description="Helical" evidence="2">
    <location>
        <begin position="43"/>
        <end position="61"/>
    </location>
</feature>
<gene>
    <name evidence="3" type="ORF">D9V29_01425</name>
</gene>
<reference evidence="3 4" key="1">
    <citation type="submission" date="2018-10" db="EMBL/GenBank/DDBJ databases">
        <authorList>
            <person name="Li J."/>
        </authorList>
    </citation>
    <scope>NUCLEOTIDE SEQUENCE [LARGE SCALE GENOMIC DNA]</scope>
    <source>
        <strain evidence="3 4">CCTCC AB209002</strain>
    </source>
</reference>
<feature type="transmembrane region" description="Helical" evidence="2">
    <location>
        <begin position="433"/>
        <end position="451"/>
    </location>
</feature>
<proteinExistence type="predicted"/>
<dbReference type="AlphaFoldDB" id="A0A3L6ZZB9"/>
<comment type="caution">
    <text evidence="3">The sequence shown here is derived from an EMBL/GenBank/DDBJ whole genome shotgun (WGS) entry which is preliminary data.</text>
</comment>
<dbReference type="EMBL" id="RCUV01000002">
    <property type="protein sequence ID" value="RLP73383.1"/>
    <property type="molecule type" value="Genomic_DNA"/>
</dbReference>
<feature type="transmembrane region" description="Helical" evidence="2">
    <location>
        <begin position="316"/>
        <end position="335"/>
    </location>
</feature>
<feature type="transmembrane region" description="Helical" evidence="2">
    <location>
        <begin position="249"/>
        <end position="277"/>
    </location>
</feature>
<feature type="transmembrane region" description="Helical" evidence="2">
    <location>
        <begin position="367"/>
        <end position="387"/>
    </location>
</feature>
<organism evidence="3 4">
    <name type="scientific">Mycetocola manganoxydans</name>
    <dbReference type="NCBI Taxonomy" id="699879"/>
    <lineage>
        <taxon>Bacteria</taxon>
        <taxon>Bacillati</taxon>
        <taxon>Actinomycetota</taxon>
        <taxon>Actinomycetes</taxon>
        <taxon>Micrococcales</taxon>
        <taxon>Microbacteriaceae</taxon>
        <taxon>Mycetocola</taxon>
    </lineage>
</organism>
<keyword evidence="2" id="KW-0812">Transmembrane</keyword>
<keyword evidence="4" id="KW-1185">Reference proteome</keyword>
<feature type="transmembrane region" description="Helical" evidence="2">
    <location>
        <begin position="221"/>
        <end position="237"/>
    </location>
</feature>
<name>A0A3L6ZZB9_9MICO</name>
<sequence>MAGEPQARSRPAMSGTAVTAPDAPATATADAGRFSRSRLTASVLFWIAFGLVIVAQLWVIVPGFTVMRLWEDEAFNLTVPINLLNGLGYTSDGTLSGSQLAPFDPRISTGPVVLLPIAAVLALGVDPVIGGRAVMLLFYAALLVGLWLLGRRIAGRWAGLVAVTVPLGLNTWDSASPIQTPIDILGEVPTAAFIVWALYVYRTRPWLAGLLVGLALESKAIGLLAVPAIAVGAFFTVPGSPLLRRFWRVLFCGVFALVPILLVELWKILALGFGGWVNVTREFWYFLRSGGQGDAQVAPASKMIGLFDSWFSPVPLTVSVVAAFIAVGVLVLVLARRRMLPIARQADLAPERNATSAAATEASARELLVLLSATLVGLATWLGWWMVSSHLPVWIRHPSPGLFACVPVLAAFFVLGIRLLWRATPALRAWRMGLRAVAVAASVLLATTLVVQVRGHIGIADHVRYGETLGAQRAAAAEIAGLGEEQFASSWGPEISVVVLSGARAALTDAPGFEVTTRVYANYDRSEAGLAAFETALESACADIPLRTGVYAVCVPG</sequence>
<keyword evidence="2" id="KW-0472">Membrane</keyword>
<feature type="region of interest" description="Disordered" evidence="1">
    <location>
        <begin position="1"/>
        <end position="24"/>
    </location>
</feature>
<evidence type="ECO:0000256" key="2">
    <source>
        <dbReference type="SAM" id="Phobius"/>
    </source>
</evidence>
<feature type="transmembrane region" description="Helical" evidence="2">
    <location>
        <begin position="399"/>
        <end position="421"/>
    </location>
</feature>
<protein>
    <recommendedName>
        <fullName evidence="5">Glycosyltransferase RgtA/B/C/D-like domain-containing protein</fullName>
    </recommendedName>
</protein>
<feature type="transmembrane region" description="Helical" evidence="2">
    <location>
        <begin position="184"/>
        <end position="201"/>
    </location>
</feature>